<protein>
    <recommendedName>
        <fullName evidence="4">DUF1849 family protein</fullName>
    </recommendedName>
</protein>
<proteinExistence type="predicted"/>
<dbReference type="EMBL" id="JACHBG010000011">
    <property type="protein sequence ID" value="MBB6487106.1"/>
    <property type="molecule type" value="Genomic_DNA"/>
</dbReference>
<organism evidence="2 3">
    <name type="scientific">Rhizobium lusitanum</name>
    <dbReference type="NCBI Taxonomy" id="293958"/>
    <lineage>
        <taxon>Bacteria</taxon>
        <taxon>Pseudomonadati</taxon>
        <taxon>Pseudomonadota</taxon>
        <taxon>Alphaproteobacteria</taxon>
        <taxon>Hyphomicrobiales</taxon>
        <taxon>Rhizobiaceae</taxon>
        <taxon>Rhizobium/Agrobacterium group</taxon>
        <taxon>Rhizobium</taxon>
    </lineage>
</organism>
<sequence length="334" mass="36613">MAKLASLGVLAAAAFATTIGSTNAADRLLMESLDQSTQTLLATMTPESKCQILVDAMRTDNEAVIRWGFVLIEMSVMSGSNIFRNEFGQTEVKELYRRSFSGCAKHPGDTISSQAHASFQSIAEEIHKPGYRDGPELDDVSIPVNVQTAAEKLRSILPDAPVISEAKITMKTKDGSKLGGETTFTIKPHKGGTTRVQEDYTNFTMDRELMGLIQLKSRNNARGYTAPSGDQRITTTTALMMDASAWTAGASFSFETATSVPIGTWKTTCKIGQEVDASSIHPSLMGRAWPLECESSGLKNQGFYIEELRYYLKMHSESKYGIADDHIERLDITR</sequence>
<evidence type="ECO:0000313" key="3">
    <source>
        <dbReference type="Proteomes" id="UP000565576"/>
    </source>
</evidence>
<accession>A0A7X0ITW4</accession>
<feature type="signal peptide" evidence="1">
    <location>
        <begin position="1"/>
        <end position="24"/>
    </location>
</feature>
<keyword evidence="1" id="KW-0732">Signal</keyword>
<dbReference type="RefSeq" id="WP_184707636.1">
    <property type="nucleotide sequence ID" value="NZ_JACHBG010000011.1"/>
</dbReference>
<gene>
    <name evidence="2" type="ORF">GGD46_004406</name>
</gene>
<comment type="caution">
    <text evidence="2">The sequence shown here is derived from an EMBL/GenBank/DDBJ whole genome shotgun (WGS) entry which is preliminary data.</text>
</comment>
<evidence type="ECO:0000313" key="2">
    <source>
        <dbReference type="EMBL" id="MBB6487106.1"/>
    </source>
</evidence>
<reference evidence="2 3" key="1">
    <citation type="submission" date="2020-08" db="EMBL/GenBank/DDBJ databases">
        <title>Genomic Encyclopedia of Type Strains, Phase IV (KMG-V): Genome sequencing to study the core and pangenomes of soil and plant-associated prokaryotes.</title>
        <authorList>
            <person name="Whitman W."/>
        </authorList>
    </citation>
    <scope>NUCLEOTIDE SEQUENCE [LARGE SCALE GENOMIC DNA]</scope>
    <source>
        <strain evidence="2 3">SEMIA 4060</strain>
    </source>
</reference>
<feature type="chain" id="PRO_5030575667" description="DUF1849 family protein" evidence="1">
    <location>
        <begin position="25"/>
        <end position="334"/>
    </location>
</feature>
<evidence type="ECO:0000256" key="1">
    <source>
        <dbReference type="SAM" id="SignalP"/>
    </source>
</evidence>
<evidence type="ECO:0008006" key="4">
    <source>
        <dbReference type="Google" id="ProtNLM"/>
    </source>
</evidence>
<dbReference type="AlphaFoldDB" id="A0A7X0ITW4"/>
<dbReference type="Proteomes" id="UP000565576">
    <property type="component" value="Unassembled WGS sequence"/>
</dbReference>
<name>A0A7X0ITW4_9HYPH</name>